<evidence type="ECO:0000313" key="3">
    <source>
        <dbReference type="Proteomes" id="UP000544095"/>
    </source>
</evidence>
<reference evidence="2 3" key="1">
    <citation type="submission" date="2020-05" db="EMBL/GenBank/DDBJ databases">
        <title>Identification and distribution of gene clusters putatively required for synthesis of sphingolipid metabolism inhibitors in phylogenetically diverse species of the filamentous fungus Fusarium.</title>
        <authorList>
            <person name="Kim H.-S."/>
            <person name="Busman M."/>
            <person name="Brown D.W."/>
            <person name="Divon H."/>
            <person name="Uhlig S."/>
            <person name="Proctor R.H."/>
        </authorList>
    </citation>
    <scope>NUCLEOTIDE SEQUENCE [LARGE SCALE GENOMIC DNA]</scope>
    <source>
        <strain evidence="2 3">NRRL 25211</strain>
    </source>
</reference>
<sequence>MRLINTHTLKLEEFYNEDAPPYAILSHAWGNEEVKFEEWQDCQQASLKQGYSKILKACEEALKHNLKWLWVDTNCIDKRSSAELSEAINSMFAYYQNSEVCLAYLADVDTSCQSEDILHSKIEKSRWFTRGWTLQELIAPKKLIFYAADWSQIGRNDGSLTSLLTSITQIRGGYLEGQLSIHKASVAERMSWLAKRTTTRIEDMAYCMLGIFNINMPLLYGEGKKAFFRLQEEIIRNNNDHSLFCWEWNKDVPNDWGSLLAPWPTVFEAAGNFCPVLGDQISVYSITNGGLSIQLPAMGSPESTDWEDRIWVVMLQATWRGSIAGLHKHRRVACLRVVGRRLGDILYVSRFSFPPQPMCISATHLRELRNEQLIVTKDCRRAGIEPPVNRITPNFTDERTIHFMPIIYDNAFLESSSKTTWQSLYLHGEDPRIDSASGMITTVIHGGALGVSAIRITPGKSRNAYSRFGGELFDVLFGVSMENDSCEVSVVVGRVDRDEDHGTFKFRTKMNNELGRRRFDPIPDLRSDDWGGFLRQWFQQVKPGSFTTPFLYGNPPSLKTVALERAIDVMRGSKSYYFLFLYDGNRINALCPREAEG</sequence>
<evidence type="ECO:0000259" key="1">
    <source>
        <dbReference type="Pfam" id="PF06985"/>
    </source>
</evidence>
<dbReference type="InterPro" id="IPR010730">
    <property type="entry name" value="HET"/>
</dbReference>
<gene>
    <name evidence="2" type="ORF">FPANT_597</name>
</gene>
<dbReference type="Pfam" id="PF06985">
    <property type="entry name" value="HET"/>
    <property type="match status" value="1"/>
</dbReference>
<organism evidence="2 3">
    <name type="scientific">Fusarium pseudoanthophilum</name>
    <dbReference type="NCBI Taxonomy" id="48495"/>
    <lineage>
        <taxon>Eukaryota</taxon>
        <taxon>Fungi</taxon>
        <taxon>Dikarya</taxon>
        <taxon>Ascomycota</taxon>
        <taxon>Pezizomycotina</taxon>
        <taxon>Sordariomycetes</taxon>
        <taxon>Hypocreomycetidae</taxon>
        <taxon>Hypocreales</taxon>
        <taxon>Nectriaceae</taxon>
        <taxon>Fusarium</taxon>
        <taxon>Fusarium fujikuroi species complex</taxon>
    </lineage>
</organism>
<protein>
    <submittedName>
        <fullName evidence="2">Heterokaryon incompatibility protein het-E-1</fullName>
    </submittedName>
</protein>
<dbReference type="Proteomes" id="UP000544095">
    <property type="component" value="Unassembled WGS sequence"/>
</dbReference>
<name>A0A8H5V263_9HYPO</name>
<accession>A0A8H5V263</accession>
<dbReference type="PANTHER" id="PTHR10622">
    <property type="entry name" value="HET DOMAIN-CONTAINING PROTEIN"/>
    <property type="match status" value="1"/>
</dbReference>
<evidence type="ECO:0000313" key="2">
    <source>
        <dbReference type="EMBL" id="KAF5608147.1"/>
    </source>
</evidence>
<dbReference type="EMBL" id="JAAOAR010000032">
    <property type="protein sequence ID" value="KAF5608147.1"/>
    <property type="molecule type" value="Genomic_DNA"/>
</dbReference>
<proteinExistence type="predicted"/>
<keyword evidence="3" id="KW-1185">Reference proteome</keyword>
<dbReference type="AlphaFoldDB" id="A0A8H5V263"/>
<dbReference type="PANTHER" id="PTHR10622:SF10">
    <property type="entry name" value="HET DOMAIN-CONTAINING PROTEIN"/>
    <property type="match status" value="1"/>
</dbReference>
<feature type="domain" description="Heterokaryon incompatibility" evidence="1">
    <location>
        <begin position="22"/>
        <end position="110"/>
    </location>
</feature>
<comment type="caution">
    <text evidence="2">The sequence shown here is derived from an EMBL/GenBank/DDBJ whole genome shotgun (WGS) entry which is preliminary data.</text>
</comment>